<dbReference type="Proteomes" id="UP001229421">
    <property type="component" value="Unassembled WGS sequence"/>
</dbReference>
<comment type="caution">
    <text evidence="1">The sequence shown here is derived from an EMBL/GenBank/DDBJ whole genome shotgun (WGS) entry which is preliminary data.</text>
</comment>
<dbReference type="EMBL" id="JAUHHV010000002">
    <property type="protein sequence ID" value="KAK1431593.1"/>
    <property type="molecule type" value="Genomic_DNA"/>
</dbReference>
<reference evidence="1" key="1">
    <citation type="journal article" date="2023" name="bioRxiv">
        <title>Improved chromosome-level genome assembly for marigold (Tagetes erecta).</title>
        <authorList>
            <person name="Jiang F."/>
            <person name="Yuan L."/>
            <person name="Wang S."/>
            <person name="Wang H."/>
            <person name="Xu D."/>
            <person name="Wang A."/>
            <person name="Fan W."/>
        </authorList>
    </citation>
    <scope>NUCLEOTIDE SEQUENCE</scope>
    <source>
        <strain evidence="1">WSJ</strain>
        <tissue evidence="1">Leaf</tissue>
    </source>
</reference>
<organism evidence="1 2">
    <name type="scientific">Tagetes erecta</name>
    <name type="common">African marigold</name>
    <dbReference type="NCBI Taxonomy" id="13708"/>
    <lineage>
        <taxon>Eukaryota</taxon>
        <taxon>Viridiplantae</taxon>
        <taxon>Streptophyta</taxon>
        <taxon>Embryophyta</taxon>
        <taxon>Tracheophyta</taxon>
        <taxon>Spermatophyta</taxon>
        <taxon>Magnoliopsida</taxon>
        <taxon>eudicotyledons</taxon>
        <taxon>Gunneridae</taxon>
        <taxon>Pentapetalae</taxon>
        <taxon>asterids</taxon>
        <taxon>campanulids</taxon>
        <taxon>Asterales</taxon>
        <taxon>Asteraceae</taxon>
        <taxon>Asteroideae</taxon>
        <taxon>Heliantheae alliance</taxon>
        <taxon>Tageteae</taxon>
        <taxon>Tagetes</taxon>
    </lineage>
</organism>
<dbReference type="AlphaFoldDB" id="A0AAD8KZ38"/>
<protein>
    <submittedName>
        <fullName evidence="1">Uncharacterized protein</fullName>
    </submittedName>
</protein>
<keyword evidence="2" id="KW-1185">Reference proteome</keyword>
<evidence type="ECO:0000313" key="2">
    <source>
        <dbReference type="Proteomes" id="UP001229421"/>
    </source>
</evidence>
<name>A0AAD8KZ38_TARER</name>
<sequence length="67" mass="7688">MAYLNKFHLRSYELSLEACKFIEVMNSHWGASLITSNKAAHSRKEKEMAQSKETYCYISRNARSVGA</sequence>
<evidence type="ECO:0000313" key="1">
    <source>
        <dbReference type="EMBL" id="KAK1431593.1"/>
    </source>
</evidence>
<proteinExistence type="predicted"/>
<accession>A0AAD8KZ38</accession>
<gene>
    <name evidence="1" type="ORF">QVD17_08055</name>
</gene>